<dbReference type="InterPro" id="IPR012338">
    <property type="entry name" value="Beta-lactam/transpept-like"/>
</dbReference>
<keyword evidence="4" id="KW-1185">Reference proteome</keyword>
<evidence type="ECO:0008006" key="5">
    <source>
        <dbReference type="Google" id="ProtNLM"/>
    </source>
</evidence>
<feature type="transmembrane region" description="Helical" evidence="2">
    <location>
        <begin position="37"/>
        <end position="58"/>
    </location>
</feature>
<proteinExistence type="predicted"/>
<keyword evidence="2" id="KW-0472">Membrane</keyword>
<evidence type="ECO:0000313" key="4">
    <source>
        <dbReference type="Proteomes" id="UP000277671"/>
    </source>
</evidence>
<feature type="compositionally biased region" description="Low complexity" evidence="1">
    <location>
        <begin position="73"/>
        <end position="86"/>
    </location>
</feature>
<comment type="caution">
    <text evidence="3">The sequence shown here is derived from an EMBL/GenBank/DDBJ whole genome shotgun (WGS) entry which is preliminary data.</text>
</comment>
<feature type="region of interest" description="Disordered" evidence="1">
    <location>
        <begin position="68"/>
        <end position="109"/>
    </location>
</feature>
<keyword evidence="2" id="KW-1133">Transmembrane helix</keyword>
<keyword evidence="2" id="KW-0812">Transmembrane</keyword>
<feature type="compositionally biased region" description="Low complexity" evidence="1">
    <location>
        <begin position="18"/>
        <end position="28"/>
    </location>
</feature>
<name>A0A495JB40_9ACTN</name>
<evidence type="ECO:0000313" key="3">
    <source>
        <dbReference type="EMBL" id="RKR85941.1"/>
    </source>
</evidence>
<reference evidence="3 4" key="1">
    <citation type="submission" date="2018-10" db="EMBL/GenBank/DDBJ databases">
        <title>Sequencing the genomes of 1000 actinobacteria strains.</title>
        <authorList>
            <person name="Klenk H.-P."/>
        </authorList>
    </citation>
    <scope>NUCLEOTIDE SEQUENCE [LARGE SCALE GENOMIC DNA]</scope>
    <source>
        <strain evidence="3 4">DSM 45175</strain>
    </source>
</reference>
<evidence type="ECO:0000256" key="2">
    <source>
        <dbReference type="SAM" id="Phobius"/>
    </source>
</evidence>
<dbReference type="AlphaFoldDB" id="A0A495JB40"/>
<feature type="region of interest" description="Disordered" evidence="1">
    <location>
        <begin position="1"/>
        <end position="32"/>
    </location>
</feature>
<organism evidence="3 4">
    <name type="scientific">Micromonospora pisi</name>
    <dbReference type="NCBI Taxonomy" id="589240"/>
    <lineage>
        <taxon>Bacteria</taxon>
        <taxon>Bacillati</taxon>
        <taxon>Actinomycetota</taxon>
        <taxon>Actinomycetes</taxon>
        <taxon>Micromonosporales</taxon>
        <taxon>Micromonosporaceae</taxon>
        <taxon>Micromonospora</taxon>
    </lineage>
</organism>
<protein>
    <recommendedName>
        <fullName evidence="5">Beta-lactamase family protein</fullName>
    </recommendedName>
</protein>
<evidence type="ECO:0000256" key="1">
    <source>
        <dbReference type="SAM" id="MobiDB-lite"/>
    </source>
</evidence>
<accession>A0A495JB40</accession>
<dbReference type="Gene3D" id="3.40.710.10">
    <property type="entry name" value="DD-peptidase/beta-lactamase superfamily"/>
    <property type="match status" value="1"/>
</dbReference>
<dbReference type="Proteomes" id="UP000277671">
    <property type="component" value="Unassembled WGS sequence"/>
</dbReference>
<sequence length="359" mass="37842">MKAAYDSGAAAGHRYAEPPRAARAAPRPTSRYRHQRTIAVLAAVAIAVGGVLLVPAAYGRLNPPAPVTTNAGATSSPNSSTEAAPTPATPPSATPGRTKPSPKSQRRTLAAGRVSVKLGQEFFSYALLDRESGKVSGANLAATSSTESMIKVWIVSDYLRRLGDEEPPPDRLTEASSAIRDSDDAAAQSLFIAGGGASVIDRLTRTCRLRQTRAVVPAGAAVVWWSYTEMSATDAVRMGECVKNGTAAGPRWTNWVLGQMAKVRGSTAARDQRPTSGGGRWGIIDGLPEEILAQGPVGIKNGWTLHRDDGLWHVNCLAVADDWILAVLLRYPGSQDLDRGAGICASVAEQLVTPRQKTG</sequence>
<dbReference type="EMBL" id="RBKT01000001">
    <property type="protein sequence ID" value="RKR85941.1"/>
    <property type="molecule type" value="Genomic_DNA"/>
</dbReference>
<gene>
    <name evidence="3" type="ORF">BDK92_0159</name>
</gene>
<dbReference type="SUPFAM" id="SSF56601">
    <property type="entry name" value="beta-lactamase/transpeptidase-like"/>
    <property type="match status" value="1"/>
</dbReference>